<evidence type="ECO:0000313" key="3">
    <source>
        <dbReference type="Proteomes" id="UP001140949"/>
    </source>
</evidence>
<proteinExistence type="predicted"/>
<sequence length="114" mass="12581">MARRSLPGRRHGEGGVSVGQIGGRSSPVAVRGDGHDVEVRRTVALEVLERGGAREAARCFVRCYGHRWWLTVDPKMRGLVGSGPMRRDRLERRWTERIADGEGIKSGLGGFSEK</sequence>
<gene>
    <name evidence="2" type="ORF">M6B38_203335</name>
</gene>
<protein>
    <submittedName>
        <fullName evidence="2">Uncharacterized protein</fullName>
    </submittedName>
</protein>
<dbReference type="Proteomes" id="UP001140949">
    <property type="component" value="Unassembled WGS sequence"/>
</dbReference>
<reference evidence="2" key="1">
    <citation type="journal article" date="2023" name="GigaByte">
        <title>Genome assembly of the bearded iris, Iris pallida Lam.</title>
        <authorList>
            <person name="Bruccoleri R.E."/>
            <person name="Oakeley E.J."/>
            <person name="Faust A.M.E."/>
            <person name="Altorfer M."/>
            <person name="Dessus-Babus S."/>
            <person name="Burckhardt D."/>
            <person name="Oertli M."/>
            <person name="Naumann U."/>
            <person name="Petersen F."/>
            <person name="Wong J."/>
        </authorList>
    </citation>
    <scope>NUCLEOTIDE SEQUENCE</scope>
    <source>
        <strain evidence="2">GSM-AAB239-AS_SAM_17_03QT</strain>
    </source>
</reference>
<evidence type="ECO:0000256" key="1">
    <source>
        <dbReference type="SAM" id="MobiDB-lite"/>
    </source>
</evidence>
<name>A0AAX6E8I5_IRIPA</name>
<evidence type="ECO:0000313" key="2">
    <source>
        <dbReference type="EMBL" id="KAJ6800295.1"/>
    </source>
</evidence>
<keyword evidence="3" id="KW-1185">Reference proteome</keyword>
<accession>A0AAX6E8I5</accession>
<feature type="region of interest" description="Disordered" evidence="1">
    <location>
        <begin position="1"/>
        <end position="33"/>
    </location>
</feature>
<comment type="caution">
    <text evidence="2">The sequence shown here is derived from an EMBL/GenBank/DDBJ whole genome shotgun (WGS) entry which is preliminary data.</text>
</comment>
<reference evidence="2" key="2">
    <citation type="submission" date="2023-04" db="EMBL/GenBank/DDBJ databases">
        <authorList>
            <person name="Bruccoleri R.E."/>
            <person name="Oakeley E.J."/>
            <person name="Faust A.-M."/>
            <person name="Dessus-Babus S."/>
            <person name="Altorfer M."/>
            <person name="Burckhardt D."/>
            <person name="Oertli M."/>
            <person name="Naumann U."/>
            <person name="Petersen F."/>
            <person name="Wong J."/>
        </authorList>
    </citation>
    <scope>NUCLEOTIDE SEQUENCE</scope>
    <source>
        <strain evidence="2">GSM-AAB239-AS_SAM_17_03QT</strain>
        <tissue evidence="2">Leaf</tissue>
    </source>
</reference>
<organism evidence="2 3">
    <name type="scientific">Iris pallida</name>
    <name type="common">Sweet iris</name>
    <dbReference type="NCBI Taxonomy" id="29817"/>
    <lineage>
        <taxon>Eukaryota</taxon>
        <taxon>Viridiplantae</taxon>
        <taxon>Streptophyta</taxon>
        <taxon>Embryophyta</taxon>
        <taxon>Tracheophyta</taxon>
        <taxon>Spermatophyta</taxon>
        <taxon>Magnoliopsida</taxon>
        <taxon>Liliopsida</taxon>
        <taxon>Asparagales</taxon>
        <taxon>Iridaceae</taxon>
        <taxon>Iridoideae</taxon>
        <taxon>Irideae</taxon>
        <taxon>Iris</taxon>
    </lineage>
</organism>
<dbReference type="EMBL" id="JANAVB010039017">
    <property type="protein sequence ID" value="KAJ6800295.1"/>
    <property type="molecule type" value="Genomic_DNA"/>
</dbReference>
<dbReference type="AlphaFoldDB" id="A0AAX6E8I5"/>